<gene>
    <name evidence="2" type="ORF">EV420DRAFT_1481953</name>
</gene>
<dbReference type="RefSeq" id="XP_060328297.1">
    <property type="nucleotide sequence ID" value="XM_060469830.1"/>
</dbReference>
<dbReference type="GeneID" id="85353378"/>
<dbReference type="AlphaFoldDB" id="A0AA39K1P3"/>
<evidence type="ECO:0000313" key="3">
    <source>
        <dbReference type="Proteomes" id="UP001175211"/>
    </source>
</evidence>
<organism evidence="2 3">
    <name type="scientific">Armillaria tabescens</name>
    <name type="common">Ringless honey mushroom</name>
    <name type="synonym">Agaricus tabescens</name>
    <dbReference type="NCBI Taxonomy" id="1929756"/>
    <lineage>
        <taxon>Eukaryota</taxon>
        <taxon>Fungi</taxon>
        <taxon>Dikarya</taxon>
        <taxon>Basidiomycota</taxon>
        <taxon>Agaricomycotina</taxon>
        <taxon>Agaricomycetes</taxon>
        <taxon>Agaricomycetidae</taxon>
        <taxon>Agaricales</taxon>
        <taxon>Marasmiineae</taxon>
        <taxon>Physalacriaceae</taxon>
        <taxon>Desarmillaria</taxon>
    </lineage>
</organism>
<sequence>MQLKLSALASVAALVASVHAATVGTYYCTQASFQGACAYTSAESGTCVTFATGSFWNNVVTSMRPDIGVVCTLYNGLNCTATTFEVKSQNNNITWANKKASSYLCT</sequence>
<accession>A0AA39K1P3</accession>
<reference evidence="2" key="1">
    <citation type="submission" date="2023-06" db="EMBL/GenBank/DDBJ databases">
        <authorList>
            <consortium name="Lawrence Berkeley National Laboratory"/>
            <person name="Ahrendt S."/>
            <person name="Sahu N."/>
            <person name="Indic B."/>
            <person name="Wong-Bajracharya J."/>
            <person name="Merenyi Z."/>
            <person name="Ke H.-M."/>
            <person name="Monk M."/>
            <person name="Kocsube S."/>
            <person name="Drula E."/>
            <person name="Lipzen A."/>
            <person name="Balint B."/>
            <person name="Henrissat B."/>
            <person name="Andreopoulos B."/>
            <person name="Martin F.M."/>
            <person name="Harder C.B."/>
            <person name="Rigling D."/>
            <person name="Ford K.L."/>
            <person name="Foster G.D."/>
            <person name="Pangilinan J."/>
            <person name="Papanicolaou A."/>
            <person name="Barry K."/>
            <person name="LaButti K."/>
            <person name="Viragh M."/>
            <person name="Koriabine M."/>
            <person name="Yan M."/>
            <person name="Riley R."/>
            <person name="Champramary S."/>
            <person name="Plett K.L."/>
            <person name="Tsai I.J."/>
            <person name="Slot J."/>
            <person name="Sipos G."/>
            <person name="Plett J."/>
            <person name="Nagy L.G."/>
            <person name="Grigoriev I.V."/>
        </authorList>
    </citation>
    <scope>NUCLEOTIDE SEQUENCE</scope>
    <source>
        <strain evidence="2">CCBAS 213</strain>
    </source>
</reference>
<protein>
    <submittedName>
        <fullName evidence="2">Uncharacterized protein</fullName>
    </submittedName>
</protein>
<feature type="chain" id="PRO_5041231006" evidence="1">
    <location>
        <begin position="21"/>
        <end position="106"/>
    </location>
</feature>
<evidence type="ECO:0000313" key="2">
    <source>
        <dbReference type="EMBL" id="KAK0452961.1"/>
    </source>
</evidence>
<dbReference type="EMBL" id="JAUEPS010000029">
    <property type="protein sequence ID" value="KAK0452961.1"/>
    <property type="molecule type" value="Genomic_DNA"/>
</dbReference>
<name>A0AA39K1P3_ARMTA</name>
<evidence type="ECO:0000256" key="1">
    <source>
        <dbReference type="SAM" id="SignalP"/>
    </source>
</evidence>
<comment type="caution">
    <text evidence="2">The sequence shown here is derived from an EMBL/GenBank/DDBJ whole genome shotgun (WGS) entry which is preliminary data.</text>
</comment>
<proteinExistence type="predicted"/>
<dbReference type="Proteomes" id="UP001175211">
    <property type="component" value="Unassembled WGS sequence"/>
</dbReference>
<dbReference type="Gene3D" id="2.60.20.10">
    <property type="entry name" value="Crystallins"/>
    <property type="match status" value="1"/>
</dbReference>
<keyword evidence="3" id="KW-1185">Reference proteome</keyword>
<keyword evidence="1" id="KW-0732">Signal</keyword>
<feature type="signal peptide" evidence="1">
    <location>
        <begin position="1"/>
        <end position="20"/>
    </location>
</feature>